<reference evidence="2" key="1">
    <citation type="submission" date="2020-09" db="EMBL/GenBank/DDBJ databases">
        <title>Genome-Enabled Discovery of Anthraquinone Biosynthesis in Senna tora.</title>
        <authorList>
            <person name="Kang S.-H."/>
            <person name="Pandey R.P."/>
            <person name="Lee C.-M."/>
            <person name="Sim J.-S."/>
            <person name="Jeong J.-T."/>
            <person name="Choi B.-S."/>
            <person name="Jung M."/>
            <person name="Ginzburg D."/>
            <person name="Zhao K."/>
            <person name="Won S.Y."/>
            <person name="Oh T.-J."/>
            <person name="Yu Y."/>
            <person name="Kim N.-H."/>
            <person name="Lee O.R."/>
            <person name="Lee T.-H."/>
            <person name="Bashyal P."/>
            <person name="Kim T.-S."/>
            <person name="Lee W.-H."/>
            <person name="Kawkins C."/>
            <person name="Kim C.-K."/>
            <person name="Kim J.S."/>
            <person name="Ahn B.O."/>
            <person name="Rhee S.Y."/>
            <person name="Sohng J.K."/>
        </authorList>
    </citation>
    <scope>NUCLEOTIDE SEQUENCE</scope>
    <source>
        <tissue evidence="2">Leaf</tissue>
    </source>
</reference>
<dbReference type="InterPro" id="IPR050693">
    <property type="entry name" value="Hsp70_NEF-Inhibitors"/>
</dbReference>
<proteinExistence type="predicted"/>
<dbReference type="PANTHER" id="PTHR19316">
    <property type="entry name" value="PROTEIN FOLDING REGULATOR"/>
    <property type="match status" value="1"/>
</dbReference>
<dbReference type="GO" id="GO:0005783">
    <property type="term" value="C:endoplasmic reticulum"/>
    <property type="evidence" value="ECO:0007669"/>
    <property type="project" value="TreeGrafter"/>
</dbReference>
<accession>A0A834X6P7</accession>
<dbReference type="Proteomes" id="UP000634136">
    <property type="component" value="Unassembled WGS sequence"/>
</dbReference>
<dbReference type="PANTHER" id="PTHR19316:SF32">
    <property type="entry name" value="ARM REPEAT SUPERFAMILY PROTEIN"/>
    <property type="match status" value="1"/>
</dbReference>
<sequence>MEKIKVPSDAELMKIAINDLNNSSITLEDRHRALQELNILVEPIDNANDLHKLGGLVAVTRELHHSDSSIRTIAAWILGKASQNNPVVQQQVLELGVLSKLTKMVKSNFVEEANKALYAVSALIRNNLAGQELFYTEAGHVMLRDVLRNSSIDIRLQRKALVLLADLAVYLLDSIDRNELPFLSDRDLLKSVVDLITASTDLDLQEKALVAIKSLLQLRTTEAQVFKDFCALGDALNKMRQLLLDLVADEDQRNYAMDLESLRSEVENIFHRKLVK</sequence>
<evidence type="ECO:0000313" key="2">
    <source>
        <dbReference type="EMBL" id="KAF7838729.1"/>
    </source>
</evidence>
<feature type="domain" description="Nucleotide exchange factor Fes1" evidence="1">
    <location>
        <begin position="5"/>
        <end position="50"/>
    </location>
</feature>
<dbReference type="InterPro" id="IPR016024">
    <property type="entry name" value="ARM-type_fold"/>
</dbReference>
<protein>
    <submittedName>
        <fullName evidence="2">Nucleotide exchange factor SIL1</fullName>
    </submittedName>
</protein>
<dbReference type="AlphaFoldDB" id="A0A834X6P7"/>
<dbReference type="Gene3D" id="1.25.10.10">
    <property type="entry name" value="Leucine-rich Repeat Variant"/>
    <property type="match status" value="1"/>
</dbReference>
<keyword evidence="3" id="KW-1185">Reference proteome</keyword>
<gene>
    <name evidence="2" type="ORF">G2W53_007211</name>
</gene>
<comment type="caution">
    <text evidence="2">The sequence shown here is derived from an EMBL/GenBank/DDBJ whole genome shotgun (WGS) entry which is preliminary data.</text>
</comment>
<evidence type="ECO:0000259" key="1">
    <source>
        <dbReference type="Pfam" id="PF08609"/>
    </source>
</evidence>
<dbReference type="Pfam" id="PF08609">
    <property type="entry name" value="Fes1"/>
    <property type="match status" value="1"/>
</dbReference>
<organism evidence="2 3">
    <name type="scientific">Senna tora</name>
    <dbReference type="NCBI Taxonomy" id="362788"/>
    <lineage>
        <taxon>Eukaryota</taxon>
        <taxon>Viridiplantae</taxon>
        <taxon>Streptophyta</taxon>
        <taxon>Embryophyta</taxon>
        <taxon>Tracheophyta</taxon>
        <taxon>Spermatophyta</taxon>
        <taxon>Magnoliopsida</taxon>
        <taxon>eudicotyledons</taxon>
        <taxon>Gunneridae</taxon>
        <taxon>Pentapetalae</taxon>
        <taxon>rosids</taxon>
        <taxon>fabids</taxon>
        <taxon>Fabales</taxon>
        <taxon>Fabaceae</taxon>
        <taxon>Caesalpinioideae</taxon>
        <taxon>Cassia clade</taxon>
        <taxon>Senna</taxon>
    </lineage>
</organism>
<dbReference type="InterPro" id="IPR013918">
    <property type="entry name" value="Nucleotide_exch_fac_Fes1"/>
</dbReference>
<dbReference type="GO" id="GO:0000774">
    <property type="term" value="F:adenyl-nucleotide exchange factor activity"/>
    <property type="evidence" value="ECO:0007669"/>
    <property type="project" value="TreeGrafter"/>
</dbReference>
<dbReference type="EMBL" id="JAAIUW010000003">
    <property type="protein sequence ID" value="KAF7838729.1"/>
    <property type="molecule type" value="Genomic_DNA"/>
</dbReference>
<evidence type="ECO:0000313" key="3">
    <source>
        <dbReference type="Proteomes" id="UP000634136"/>
    </source>
</evidence>
<dbReference type="InterPro" id="IPR011989">
    <property type="entry name" value="ARM-like"/>
</dbReference>
<name>A0A834X6P7_9FABA</name>
<dbReference type="SUPFAM" id="SSF48371">
    <property type="entry name" value="ARM repeat"/>
    <property type="match status" value="1"/>
</dbReference>
<dbReference type="OrthoDB" id="10250458at2759"/>